<feature type="region of interest" description="Disordered" evidence="1">
    <location>
        <begin position="311"/>
        <end position="408"/>
    </location>
</feature>
<feature type="compositionally biased region" description="Acidic residues" evidence="1">
    <location>
        <begin position="326"/>
        <end position="337"/>
    </location>
</feature>
<proteinExistence type="predicted"/>
<protein>
    <submittedName>
        <fullName evidence="2">Uncharacterized protein</fullName>
    </submittedName>
</protein>
<gene>
    <name evidence="2" type="ORF">K402DRAFT_454959</name>
</gene>
<evidence type="ECO:0000256" key="1">
    <source>
        <dbReference type="SAM" id="MobiDB-lite"/>
    </source>
</evidence>
<keyword evidence="3" id="KW-1185">Reference proteome</keyword>
<feature type="region of interest" description="Disordered" evidence="1">
    <location>
        <begin position="440"/>
        <end position="467"/>
    </location>
</feature>
<reference evidence="2" key="1">
    <citation type="journal article" date="2020" name="Stud. Mycol.">
        <title>101 Dothideomycetes genomes: a test case for predicting lifestyles and emergence of pathogens.</title>
        <authorList>
            <person name="Haridas S."/>
            <person name="Albert R."/>
            <person name="Binder M."/>
            <person name="Bloem J."/>
            <person name="Labutti K."/>
            <person name="Salamov A."/>
            <person name="Andreopoulos B."/>
            <person name="Baker S."/>
            <person name="Barry K."/>
            <person name="Bills G."/>
            <person name="Bluhm B."/>
            <person name="Cannon C."/>
            <person name="Castanera R."/>
            <person name="Culley D."/>
            <person name="Daum C."/>
            <person name="Ezra D."/>
            <person name="Gonzalez J."/>
            <person name="Henrissat B."/>
            <person name="Kuo A."/>
            <person name="Liang C."/>
            <person name="Lipzen A."/>
            <person name="Lutzoni F."/>
            <person name="Magnuson J."/>
            <person name="Mondo S."/>
            <person name="Nolan M."/>
            <person name="Ohm R."/>
            <person name="Pangilinan J."/>
            <person name="Park H.-J."/>
            <person name="Ramirez L."/>
            <person name="Alfaro M."/>
            <person name="Sun H."/>
            <person name="Tritt A."/>
            <person name="Yoshinaga Y."/>
            <person name="Zwiers L.-H."/>
            <person name="Turgeon B."/>
            <person name="Goodwin S."/>
            <person name="Spatafora J."/>
            <person name="Crous P."/>
            <person name="Grigoriev I."/>
        </authorList>
    </citation>
    <scope>NUCLEOTIDE SEQUENCE</scope>
    <source>
        <strain evidence="2">CBS 113979</strain>
    </source>
</reference>
<accession>A0A6G1GY11</accession>
<name>A0A6G1GY11_9PEZI</name>
<feature type="region of interest" description="Disordered" evidence="1">
    <location>
        <begin position="1"/>
        <end position="28"/>
    </location>
</feature>
<dbReference type="Proteomes" id="UP000800041">
    <property type="component" value="Unassembled WGS sequence"/>
</dbReference>
<evidence type="ECO:0000313" key="3">
    <source>
        <dbReference type="Proteomes" id="UP000800041"/>
    </source>
</evidence>
<organism evidence="2 3">
    <name type="scientific">Aulographum hederae CBS 113979</name>
    <dbReference type="NCBI Taxonomy" id="1176131"/>
    <lineage>
        <taxon>Eukaryota</taxon>
        <taxon>Fungi</taxon>
        <taxon>Dikarya</taxon>
        <taxon>Ascomycota</taxon>
        <taxon>Pezizomycotina</taxon>
        <taxon>Dothideomycetes</taxon>
        <taxon>Pleosporomycetidae</taxon>
        <taxon>Aulographales</taxon>
        <taxon>Aulographaceae</taxon>
    </lineage>
</organism>
<feature type="compositionally biased region" description="Polar residues" evidence="1">
    <location>
        <begin position="345"/>
        <end position="382"/>
    </location>
</feature>
<sequence>MRGKTQFDASLLEGEFTTRGGGTPNSNLPEDAQQHVPLLLRNLSSPTTSAIHNNVFHPQQPLASTTSFIRNLSTRTALLSKHAHQIVSLLFKKPPHPQPLSSTRTFSIHNLSARTAILLTAATRRCSSTSHFFKHEKQQEPPFITKLFKHLAVVFPRTQQHVPPPQRSPFNCRHQQKRLHKMPGALPRDNKIRKNGAAGRKGLSHKCHECAKAMKDSCKFAGHVAYCKGCGVIFNARFGCAKSAHSYRNGFNLEAKAKLYGYEIKAFGSEDSAEKKNDDAETVEDESKIKKENILKKKRADEYREKLAQRAAALDKEAEGEKNVEDSENMADMESGENGEVKDTGGNNDESNTNDEQSNGGQSVADSNTDGEQSGADSNTDGEQAEAEQDPEPKTPHPQANKPFAKRPPTVVMDFLNIAKEKTSVKLKKGTEYNFAVQKAQEARIANRTSPSSSKRKDGGKKNKGKK</sequence>
<dbReference type="EMBL" id="ML977161">
    <property type="protein sequence ID" value="KAF1985639.1"/>
    <property type="molecule type" value="Genomic_DNA"/>
</dbReference>
<dbReference type="AlphaFoldDB" id="A0A6G1GY11"/>
<evidence type="ECO:0000313" key="2">
    <source>
        <dbReference type="EMBL" id="KAF1985639.1"/>
    </source>
</evidence>
<feature type="compositionally biased region" description="Basic and acidic residues" evidence="1">
    <location>
        <begin position="311"/>
        <end position="325"/>
    </location>
</feature>